<dbReference type="GO" id="GO:0050852">
    <property type="term" value="P:T cell receptor signaling pathway"/>
    <property type="evidence" value="ECO:0007669"/>
    <property type="project" value="TreeGrafter"/>
</dbReference>
<dbReference type="Proteomes" id="UP000050525">
    <property type="component" value="Unassembled WGS sequence"/>
</dbReference>
<dbReference type="GO" id="GO:0001817">
    <property type="term" value="P:regulation of cytokine production"/>
    <property type="evidence" value="ECO:0007669"/>
    <property type="project" value="TreeGrafter"/>
</dbReference>
<dbReference type="AlphaFoldDB" id="A0A151MXR8"/>
<gene>
    <name evidence="5" type="ORF">Y1Q_0005911</name>
</gene>
<accession>A0A151MXR8</accession>
<dbReference type="InterPro" id="IPR013783">
    <property type="entry name" value="Ig-like_fold"/>
</dbReference>
<name>A0A151MXR8_ALLMI</name>
<dbReference type="Gene3D" id="2.60.40.10">
    <property type="entry name" value="Immunoglobulins"/>
    <property type="match status" value="1"/>
</dbReference>
<keyword evidence="6" id="KW-1185">Reference proteome</keyword>
<feature type="compositionally biased region" description="Polar residues" evidence="4">
    <location>
        <begin position="113"/>
        <end position="126"/>
    </location>
</feature>
<dbReference type="GO" id="GO:0009897">
    <property type="term" value="C:external side of plasma membrane"/>
    <property type="evidence" value="ECO:0007669"/>
    <property type="project" value="TreeGrafter"/>
</dbReference>
<proteinExistence type="predicted"/>
<dbReference type="PANTHER" id="PTHR24100">
    <property type="entry name" value="BUTYROPHILIN"/>
    <property type="match status" value="1"/>
</dbReference>
<sequence length="239" mass="26738">MSLRLLCTSTKDQYRQQVPEYHGRTELLKDGLTDRHVSLKIFNTRPSDEGPSHCSVTDGISYAEAILGLRVAGLGSAPQITFENYQDGGIRMKASFSFLTKAKTCFGGRTQHKTSQLDQPEISNPHYSREKPGQATSMMRKKRIPLGSCDKQMRLVVHDLVNTFLPSPCASGSNLHEEDTFLSVPDLQSPHRCLVFSHSSLLFIFANWNQPCLQLLDLISQSLPLWGKRSYCHATCPPT</sequence>
<dbReference type="EMBL" id="AKHW03004720">
    <property type="protein sequence ID" value="KYO29219.1"/>
    <property type="molecule type" value="Genomic_DNA"/>
</dbReference>
<dbReference type="InterPro" id="IPR036179">
    <property type="entry name" value="Ig-like_dom_sf"/>
</dbReference>
<evidence type="ECO:0000256" key="4">
    <source>
        <dbReference type="SAM" id="MobiDB-lite"/>
    </source>
</evidence>
<keyword evidence="2" id="KW-0472">Membrane</keyword>
<reference evidence="5 6" key="1">
    <citation type="journal article" date="2012" name="Genome Biol.">
        <title>Sequencing three crocodilian genomes to illuminate the evolution of archosaurs and amniotes.</title>
        <authorList>
            <person name="St John J.A."/>
            <person name="Braun E.L."/>
            <person name="Isberg S.R."/>
            <person name="Miles L.G."/>
            <person name="Chong A.Y."/>
            <person name="Gongora J."/>
            <person name="Dalzell P."/>
            <person name="Moran C."/>
            <person name="Bed'hom B."/>
            <person name="Abzhanov A."/>
            <person name="Burgess S.C."/>
            <person name="Cooksey A.M."/>
            <person name="Castoe T.A."/>
            <person name="Crawford N.G."/>
            <person name="Densmore L.D."/>
            <person name="Drew J.C."/>
            <person name="Edwards S.V."/>
            <person name="Faircloth B.C."/>
            <person name="Fujita M.K."/>
            <person name="Greenwold M.J."/>
            <person name="Hoffmann F.G."/>
            <person name="Howard J.M."/>
            <person name="Iguchi T."/>
            <person name="Janes D.E."/>
            <person name="Khan S.Y."/>
            <person name="Kohno S."/>
            <person name="de Koning A.J."/>
            <person name="Lance S.L."/>
            <person name="McCarthy F.M."/>
            <person name="McCormack J.E."/>
            <person name="Merchant M.E."/>
            <person name="Peterson D.G."/>
            <person name="Pollock D.D."/>
            <person name="Pourmand N."/>
            <person name="Raney B.J."/>
            <person name="Roessler K.A."/>
            <person name="Sanford J.R."/>
            <person name="Sawyer R.H."/>
            <person name="Schmidt C.J."/>
            <person name="Triplett E.W."/>
            <person name="Tuberville T.D."/>
            <person name="Venegas-Anaya M."/>
            <person name="Howard J.T."/>
            <person name="Jarvis E.D."/>
            <person name="Guillette L.J.Jr."/>
            <person name="Glenn T.C."/>
            <person name="Green R.E."/>
            <person name="Ray D.A."/>
        </authorList>
    </citation>
    <scope>NUCLEOTIDE SEQUENCE [LARGE SCALE GENOMIC DNA]</scope>
    <source>
        <strain evidence="5">KSC_2009_1</strain>
    </source>
</reference>
<dbReference type="STRING" id="8496.A0A151MXR8"/>
<dbReference type="GO" id="GO:0005102">
    <property type="term" value="F:signaling receptor binding"/>
    <property type="evidence" value="ECO:0007669"/>
    <property type="project" value="TreeGrafter"/>
</dbReference>
<dbReference type="InterPro" id="IPR050504">
    <property type="entry name" value="IgSF_BTN/MOG"/>
</dbReference>
<feature type="region of interest" description="Disordered" evidence="4">
    <location>
        <begin position="110"/>
        <end position="139"/>
    </location>
</feature>
<evidence type="ECO:0000313" key="6">
    <source>
        <dbReference type="Proteomes" id="UP000050525"/>
    </source>
</evidence>
<keyword evidence="3" id="KW-0393">Immunoglobulin domain</keyword>
<dbReference type="SUPFAM" id="SSF48726">
    <property type="entry name" value="Immunoglobulin"/>
    <property type="match status" value="1"/>
</dbReference>
<comment type="caution">
    <text evidence="5">The sequence shown here is derived from an EMBL/GenBank/DDBJ whole genome shotgun (WGS) entry which is preliminary data.</text>
</comment>
<evidence type="ECO:0000313" key="5">
    <source>
        <dbReference type="EMBL" id="KYO29219.1"/>
    </source>
</evidence>
<organism evidence="5 6">
    <name type="scientific">Alligator mississippiensis</name>
    <name type="common">American alligator</name>
    <dbReference type="NCBI Taxonomy" id="8496"/>
    <lineage>
        <taxon>Eukaryota</taxon>
        <taxon>Metazoa</taxon>
        <taxon>Chordata</taxon>
        <taxon>Craniata</taxon>
        <taxon>Vertebrata</taxon>
        <taxon>Euteleostomi</taxon>
        <taxon>Archelosauria</taxon>
        <taxon>Archosauria</taxon>
        <taxon>Crocodylia</taxon>
        <taxon>Alligatoridae</taxon>
        <taxon>Alligatorinae</taxon>
        <taxon>Alligator</taxon>
    </lineage>
</organism>
<comment type="subcellular location">
    <subcellularLocation>
        <location evidence="1">Membrane</location>
    </subcellularLocation>
</comment>
<evidence type="ECO:0000256" key="1">
    <source>
        <dbReference type="ARBA" id="ARBA00004370"/>
    </source>
</evidence>
<protein>
    <submittedName>
        <fullName evidence="5">Uncharacterized protein</fullName>
    </submittedName>
</protein>
<evidence type="ECO:0000256" key="2">
    <source>
        <dbReference type="ARBA" id="ARBA00023136"/>
    </source>
</evidence>
<evidence type="ECO:0000256" key="3">
    <source>
        <dbReference type="ARBA" id="ARBA00023319"/>
    </source>
</evidence>
<dbReference type="PANTHER" id="PTHR24100:SF149">
    <property type="entry name" value="BG-LIKE ANTIGEN 1-RELATED"/>
    <property type="match status" value="1"/>
</dbReference>